<dbReference type="PANTHER" id="PTHR31061:SF24">
    <property type="entry name" value="LD22376P"/>
    <property type="match status" value="1"/>
</dbReference>
<organism evidence="1 2">
    <name type="scientific">Alistipes communis</name>
    <dbReference type="NCBI Taxonomy" id="2585118"/>
    <lineage>
        <taxon>Bacteria</taxon>
        <taxon>Pseudomonadati</taxon>
        <taxon>Bacteroidota</taxon>
        <taxon>Bacteroidia</taxon>
        <taxon>Bacteroidales</taxon>
        <taxon>Rikenellaceae</taxon>
        <taxon>Alistipes</taxon>
    </lineage>
</organism>
<evidence type="ECO:0000313" key="2">
    <source>
        <dbReference type="Proteomes" id="UP000318946"/>
    </source>
</evidence>
<gene>
    <name evidence="1" type="primary">nagX</name>
    <name evidence="1" type="ORF">A5CBH24_08910</name>
</gene>
<proteinExistence type="predicted"/>
<dbReference type="Proteomes" id="UP000318946">
    <property type="component" value="Chromosome"/>
</dbReference>
<dbReference type="PANTHER" id="PTHR31061">
    <property type="entry name" value="LD22376P"/>
    <property type="match status" value="1"/>
</dbReference>
<dbReference type="EMBL" id="AP019735">
    <property type="protein sequence ID" value="BBL03578.1"/>
    <property type="molecule type" value="Genomic_DNA"/>
</dbReference>
<name>A0A4Y1WU33_9BACT</name>
<protein>
    <submittedName>
        <fullName evidence="1">DUF5009 domain-containing protein</fullName>
    </submittedName>
</protein>
<keyword evidence="2" id="KW-1185">Reference proteome</keyword>
<reference evidence="2" key="1">
    <citation type="submission" date="2019-06" db="EMBL/GenBank/DDBJ databases">
        <title>Alistipes onderdonkii subsp. vulgaris subsp. nov., Alistipes dispar sp. nov. and Alistipes communis sp. nov., isolated from human faeces, and creation of Alistipes onderdonkii subsp. onderdonkii subsp. nov.</title>
        <authorList>
            <person name="Sakamoto M."/>
            <person name="Ikeyama N."/>
            <person name="Ogata Y."/>
            <person name="Suda W."/>
            <person name="Iino T."/>
            <person name="Hattori M."/>
            <person name="Ohkuma M."/>
        </authorList>
    </citation>
    <scope>NUCLEOTIDE SEQUENCE [LARGE SCALE GENOMIC DNA]</scope>
    <source>
        <strain evidence="2">5CBH24</strain>
    </source>
</reference>
<evidence type="ECO:0000313" key="1">
    <source>
        <dbReference type="EMBL" id="BBL03578.1"/>
    </source>
</evidence>
<dbReference type="GeneID" id="78341608"/>
<dbReference type="OrthoDB" id="9788724at2"/>
<dbReference type="KEGG" id="acou:A5CBH24_08910"/>
<sequence>MNEPKLSQRLLSLDALRGFDMLFIMGFATLVVNVCHLFPGDVSAAVAESMSHPAWHGFSHHDTIFPLFLFIAGISYPFSLAKQRSLGATQGDLYRKILKRGALLILFGLIYNGLFRLDWPMRTASVLGRIGLAWALAAMLFLNFRTRTRIGIVGAILVGYWALLALVPAPDAPAGADVYSMEGTIVGYIDRLLLPGKLHNKIFDPEGLLSTVPAVATAMLGMLTGEFVRLSEQRLSGNRKALYMALAAVAFTLVGILWDLSFPINKKLWTSSFVCVVAGYSLGMFALFYWIIDVKGYKGWVLPFQVIGLNSITIYMAQRIVDFKGISAFFFGGLAAKMPEALAPVVASTGYLLVSWLFLYFLYKKRIFLKV</sequence>
<accession>A0A4Y1WU33</accession>
<dbReference type="RefSeq" id="WP_141412341.1">
    <property type="nucleotide sequence ID" value="NZ_AP019735.1"/>
</dbReference>
<dbReference type="AlphaFoldDB" id="A0A4Y1WU33"/>